<feature type="region of interest" description="Disordered" evidence="1">
    <location>
        <begin position="1085"/>
        <end position="1118"/>
    </location>
</feature>
<gene>
    <name evidence="3" type="ORF">DIATSA_LOCUS11747</name>
</gene>
<feature type="region of interest" description="Disordered" evidence="1">
    <location>
        <begin position="1521"/>
        <end position="1540"/>
    </location>
</feature>
<dbReference type="OrthoDB" id="751084at2759"/>
<feature type="compositionally biased region" description="Basic and acidic residues" evidence="1">
    <location>
        <begin position="371"/>
        <end position="388"/>
    </location>
</feature>
<dbReference type="InterPro" id="IPR029341">
    <property type="entry name" value="FAM21/CAPZIP"/>
</dbReference>
<reference evidence="3" key="1">
    <citation type="submission" date="2021-12" db="EMBL/GenBank/DDBJ databases">
        <authorList>
            <person name="King R."/>
        </authorList>
    </citation>
    <scope>NUCLEOTIDE SEQUENCE</scope>
</reference>
<feature type="compositionally biased region" description="Basic and acidic residues" evidence="1">
    <location>
        <begin position="315"/>
        <end position="334"/>
    </location>
</feature>
<evidence type="ECO:0000313" key="3">
    <source>
        <dbReference type="EMBL" id="CAG9794366.1"/>
    </source>
</evidence>
<dbReference type="Proteomes" id="UP001153714">
    <property type="component" value="Chromosome 6"/>
</dbReference>
<dbReference type="EMBL" id="OU893337">
    <property type="protein sequence ID" value="CAG9794366.1"/>
    <property type="molecule type" value="Genomic_DNA"/>
</dbReference>
<proteinExistence type="predicted"/>
<feature type="compositionally biased region" description="Polar residues" evidence="1">
    <location>
        <begin position="1086"/>
        <end position="1104"/>
    </location>
</feature>
<feature type="compositionally biased region" description="Acidic residues" evidence="1">
    <location>
        <begin position="140"/>
        <end position="150"/>
    </location>
</feature>
<evidence type="ECO:0000256" key="1">
    <source>
        <dbReference type="SAM" id="MobiDB-lite"/>
    </source>
</evidence>
<feature type="region of interest" description="Disordered" evidence="1">
    <location>
        <begin position="299"/>
        <end position="339"/>
    </location>
</feature>
<feature type="region of interest" description="Disordered" evidence="1">
    <location>
        <begin position="730"/>
        <end position="750"/>
    </location>
</feature>
<reference evidence="3" key="2">
    <citation type="submission" date="2022-10" db="EMBL/GenBank/DDBJ databases">
        <authorList>
            <consortium name="ENA_rothamsted_submissions"/>
            <consortium name="culmorum"/>
            <person name="King R."/>
        </authorList>
    </citation>
    <scope>NUCLEOTIDE SEQUENCE</scope>
</reference>
<feature type="compositionally biased region" description="Basic and acidic residues" evidence="1">
    <location>
        <begin position="733"/>
        <end position="745"/>
    </location>
</feature>
<feature type="compositionally biased region" description="Polar residues" evidence="1">
    <location>
        <begin position="690"/>
        <end position="701"/>
    </location>
</feature>
<dbReference type="Pfam" id="PF15255">
    <property type="entry name" value="CAP-ZIP_m"/>
    <property type="match status" value="1"/>
</dbReference>
<feature type="region of interest" description="Disordered" evidence="1">
    <location>
        <begin position="670"/>
        <end position="701"/>
    </location>
</feature>
<protein>
    <recommendedName>
        <fullName evidence="2">FAM21/CAPZIP domain-containing protein</fullName>
    </recommendedName>
</protein>
<evidence type="ECO:0000259" key="2">
    <source>
        <dbReference type="Pfam" id="PF15255"/>
    </source>
</evidence>
<accession>A0A9N9RD48</accession>
<sequence>MYVMLCNVHLLIHRFMALSNTQFIESRVFDDDVDVTAQETPKTDAPPTSEGISELESIKQSVRMLESLHEAIQIVDSDSDTDSDSELTSIVLRPKDMYKSRPLPHVIGSTQWRNKWHAGLLVEDSDTDSVTSKPAAPDEIYSESETDESLQEGSIKSEESFPVQQTSNPTPSDVAAELARKLRGNHTQVPEVEEFVPNQPTTKKIYRPEQPAAGIIFSDEPPPFEEYQSEGEEYSQEEDDDIFAELQKNKPYSNKSKVDTRVAEDLFGGLSDNKDFQGDIFNEIAGTEATLPRVAKQKSTLFENESEPELFASKPIEKPATKQRNDPPDVETVKKPVGGISLFGSNSGAESIGAAILRRNRRKSSSDEENTNEKIQRPKQTRENSVKSTEKDIFDDLFAKSEREQKVAKEKKDNVIDSNKYAEAKKVDLFSDNLFDDIDDIFTTDVNVSSKSNENQKSLFDDADDDLFANIAVSETVKIEVKVESKSVFDSDDDLFSENVKPNTKTHKETNKISHSIVNETSEVNLNSKSIFDNDGSDSDIFSKLSETKATCSNASEKGIDTKNKNVTSEINAVVSSQIINKTPGMSNMSNNNSHNQTGANHHKEKSGLLFDDDDNDGDLIFTKVNENVSIPKKIRKTSVDSSPPKNLIIDTESDIRTTKISLFDDNNDSDLFTRSTEPSTKQDGVKNIPLSSDDVNSKTSNNYNVFSTTSKEYANIKILENISENNNLQKADNTDRKENSEASDIKSSTFDDSIGNSDLSFVGNNNTMSSTNIDTNTGNKHIFDKVVDSTPNSENLGTIVNKNTLNSKVETKNQNEFRNDEKILDNKIKEISADQENVHLSKENLRYNIPKSDYDNSSLPTDEDIKNNSLLNTVKDALFNTSDDIFKEIVDEPPAFEKPKEPKKSKNVNALFDDDSDDEALFFKKNDATFDEKPDNSISNNDPMYGVFHNEPPAINANNTTSTKKTANEQLEFDSDDDLFQTIKKTESVSTKGNERSQNLTASTDNIFNTNADDDLFKTNTTTMPFKANDKSSFDIPETSNVLANEDFPDSYSSQIVQKPISLSKSATEQLQKDISKTDIRDNLNEQSNSTLTTESIEPTTAKLQMPKHESLSSDTLDSPEIKKVGKLKSMNFNIDVSTLLPGASPKKKGMEQTDGQVLSTKSQEDLHQKDIEQTIIKSLSFEGEPDSQILDNKISKERAKIQVKRKPSTRKARKEAVRKSVLDIGEDSTDNSSSFDDVPKPDVVNNEIKQVNNVEEDDSRVVNKIEQNSGTKQEDYFYTDCETKNEKIKNYKNEIIDQTSLMLNNDVTINDKHKNILNAESDTKVHFASEEALSRNNEVKNVTSKVVYILNDEDIFNAPAEKFAENPKKCLNILDDDDDDLFANPGHSSNICERKPTINTLGKVYSEAKLERNKDTSTKKSIFDDLSEDESELFNANKKVATKPKSILDSDSEDDLFSGKKETKPKVSSVKDTKDLKPKVEVKASLFGDDDDDDLFGAKVKTESVSSTVPIKTQKEVVTKTSEPVLNDPLSMLSGEDD</sequence>
<evidence type="ECO:0000313" key="4">
    <source>
        <dbReference type="Proteomes" id="UP001153714"/>
    </source>
</evidence>
<organism evidence="3 4">
    <name type="scientific">Diatraea saccharalis</name>
    <name type="common">sugarcane borer</name>
    <dbReference type="NCBI Taxonomy" id="40085"/>
    <lineage>
        <taxon>Eukaryota</taxon>
        <taxon>Metazoa</taxon>
        <taxon>Ecdysozoa</taxon>
        <taxon>Arthropoda</taxon>
        <taxon>Hexapoda</taxon>
        <taxon>Insecta</taxon>
        <taxon>Pterygota</taxon>
        <taxon>Neoptera</taxon>
        <taxon>Endopterygota</taxon>
        <taxon>Lepidoptera</taxon>
        <taxon>Glossata</taxon>
        <taxon>Ditrysia</taxon>
        <taxon>Pyraloidea</taxon>
        <taxon>Crambidae</taxon>
        <taxon>Crambinae</taxon>
        <taxon>Diatraea</taxon>
    </lineage>
</organism>
<keyword evidence="4" id="KW-1185">Reference proteome</keyword>
<feature type="region of interest" description="Disordered" evidence="1">
    <location>
        <begin position="355"/>
        <end position="388"/>
    </location>
</feature>
<feature type="domain" description="FAM21/CAPZIP" evidence="2">
    <location>
        <begin position="1125"/>
        <end position="1231"/>
    </location>
</feature>
<feature type="compositionally biased region" description="Acidic residues" evidence="1">
    <location>
        <begin position="227"/>
        <end position="239"/>
    </location>
</feature>
<feature type="compositionally biased region" description="Polar residues" evidence="1">
    <location>
        <begin position="162"/>
        <end position="171"/>
    </location>
</feature>
<feature type="region of interest" description="Disordered" evidence="1">
    <location>
        <begin position="1224"/>
        <end position="1244"/>
    </location>
</feature>
<name>A0A9N9RD48_9NEOP</name>
<feature type="region of interest" description="Disordered" evidence="1">
    <location>
        <begin position="1452"/>
        <end position="1476"/>
    </location>
</feature>
<feature type="region of interest" description="Disordered" evidence="1">
    <location>
        <begin position="124"/>
        <end position="239"/>
    </location>
</feature>
<feature type="compositionally biased region" description="Polar residues" evidence="1">
    <location>
        <begin position="670"/>
        <end position="683"/>
    </location>
</feature>
<feature type="compositionally biased region" description="Basic and acidic residues" evidence="1">
    <location>
        <begin position="1459"/>
        <end position="1476"/>
    </location>
</feature>